<evidence type="ECO:0000313" key="2">
    <source>
        <dbReference type="EMBL" id="QOY87911.1"/>
    </source>
</evidence>
<dbReference type="InterPro" id="IPR036388">
    <property type="entry name" value="WH-like_DNA-bd_sf"/>
</dbReference>
<accession>A0A7S7NQJ5</accession>
<dbReference type="SUPFAM" id="SSF46785">
    <property type="entry name" value="Winged helix' DNA-binding domain"/>
    <property type="match status" value="1"/>
</dbReference>
<dbReference type="EMBL" id="CP063849">
    <property type="protein sequence ID" value="QOY87911.1"/>
    <property type="molecule type" value="Genomic_DNA"/>
</dbReference>
<dbReference type="Pfam" id="PF03551">
    <property type="entry name" value="PadR"/>
    <property type="match status" value="1"/>
</dbReference>
<dbReference type="Gene3D" id="1.10.10.10">
    <property type="entry name" value="Winged helix-like DNA-binding domain superfamily/Winged helix DNA-binding domain"/>
    <property type="match status" value="1"/>
</dbReference>
<evidence type="ECO:0000259" key="1">
    <source>
        <dbReference type="Pfam" id="PF03551"/>
    </source>
</evidence>
<protein>
    <submittedName>
        <fullName evidence="2">Helix-turn-helix transcriptional regulator</fullName>
    </submittedName>
</protein>
<dbReference type="PANTHER" id="PTHR33169:SF13">
    <property type="entry name" value="PADR-FAMILY TRANSCRIPTIONAL REGULATOR"/>
    <property type="match status" value="1"/>
</dbReference>
<feature type="domain" description="Transcription regulator PadR N-terminal" evidence="1">
    <location>
        <begin position="18"/>
        <end position="92"/>
    </location>
</feature>
<name>A0A7S7NQJ5_PALFE</name>
<proteinExistence type="predicted"/>
<dbReference type="InterPro" id="IPR052509">
    <property type="entry name" value="Metal_resp_DNA-bind_regulator"/>
</dbReference>
<gene>
    <name evidence="2" type="ORF">IRI77_35120</name>
</gene>
<dbReference type="InterPro" id="IPR005149">
    <property type="entry name" value="Tscrpt_reg_PadR_N"/>
</dbReference>
<dbReference type="AlphaFoldDB" id="A0A7S7NQJ5"/>
<dbReference type="RefSeq" id="WP_194449578.1">
    <property type="nucleotide sequence ID" value="NZ_CP063849.1"/>
</dbReference>
<reference evidence="2 3" key="1">
    <citation type="submission" date="2020-10" db="EMBL/GenBank/DDBJ databases">
        <title>Complete genome sequence of Paludibaculum fermentans P105T, a facultatively anaerobic acidobacterium capable of dissimilatory Fe(III) reduction.</title>
        <authorList>
            <person name="Dedysh S.N."/>
            <person name="Beletsky A.V."/>
            <person name="Kulichevskaya I.S."/>
            <person name="Mardanov A.V."/>
            <person name="Ravin N.V."/>
        </authorList>
    </citation>
    <scope>NUCLEOTIDE SEQUENCE [LARGE SCALE GENOMIC DNA]</scope>
    <source>
        <strain evidence="2 3">P105</strain>
    </source>
</reference>
<dbReference type="Proteomes" id="UP000593892">
    <property type="component" value="Chromosome"/>
</dbReference>
<dbReference type="InterPro" id="IPR036390">
    <property type="entry name" value="WH_DNA-bd_sf"/>
</dbReference>
<dbReference type="PANTHER" id="PTHR33169">
    <property type="entry name" value="PADR-FAMILY TRANSCRIPTIONAL REGULATOR"/>
    <property type="match status" value="1"/>
</dbReference>
<dbReference type="KEGG" id="pfer:IRI77_35120"/>
<evidence type="ECO:0000313" key="3">
    <source>
        <dbReference type="Proteomes" id="UP000593892"/>
    </source>
</evidence>
<sequence>MEYRADAFLPLHKDTFHILVSLADRDRHGYSIMQDVQQRTAGKLRLSPSTLYAAIKRLLEQGLIEELAERPDPDHDDERRRYYHLTPLGREVALAEARRMEQLLADARACGLLPQEA</sequence>
<organism evidence="2 3">
    <name type="scientific">Paludibaculum fermentans</name>
    <dbReference type="NCBI Taxonomy" id="1473598"/>
    <lineage>
        <taxon>Bacteria</taxon>
        <taxon>Pseudomonadati</taxon>
        <taxon>Acidobacteriota</taxon>
        <taxon>Terriglobia</taxon>
        <taxon>Bryobacterales</taxon>
        <taxon>Bryobacteraceae</taxon>
        <taxon>Paludibaculum</taxon>
    </lineage>
</organism>
<keyword evidence="3" id="KW-1185">Reference proteome</keyword>